<dbReference type="SMART" id="SM00487">
    <property type="entry name" value="DEXDc"/>
    <property type="match status" value="1"/>
</dbReference>
<dbReference type="EMBL" id="FNFM01000014">
    <property type="protein sequence ID" value="SDK84941.1"/>
    <property type="molecule type" value="Genomic_DNA"/>
</dbReference>
<evidence type="ECO:0000256" key="8">
    <source>
        <dbReference type="SAM" id="MobiDB-lite"/>
    </source>
</evidence>
<dbReference type="OrthoDB" id="9804325at2"/>
<dbReference type="PROSITE" id="PS51192">
    <property type="entry name" value="HELICASE_ATP_BIND_1"/>
    <property type="match status" value="1"/>
</dbReference>
<feature type="domain" description="Helicase ATP-binding" evidence="9">
    <location>
        <begin position="282"/>
        <end position="457"/>
    </location>
</feature>
<evidence type="ECO:0000256" key="1">
    <source>
        <dbReference type="ARBA" id="ARBA00022741"/>
    </source>
</evidence>
<dbReference type="PANTHER" id="PTHR47964:SF1">
    <property type="entry name" value="ATP-DEPENDENT DNA HELICASE HOMOLOG RECG, CHLOROPLASTIC"/>
    <property type="match status" value="1"/>
</dbReference>
<evidence type="ECO:0000256" key="5">
    <source>
        <dbReference type="ARBA" id="ARBA00022840"/>
    </source>
</evidence>
<dbReference type="PANTHER" id="PTHR47964">
    <property type="entry name" value="ATP-DEPENDENT DNA HELICASE HOMOLOG RECG, CHLOROPLASTIC"/>
    <property type="match status" value="1"/>
</dbReference>
<dbReference type="GO" id="GO:0016787">
    <property type="term" value="F:hydrolase activity"/>
    <property type="evidence" value="ECO:0007669"/>
    <property type="project" value="UniProtKB-KW"/>
</dbReference>
<dbReference type="Pfam" id="PF00270">
    <property type="entry name" value="DEAD"/>
    <property type="match status" value="1"/>
</dbReference>
<dbReference type="Pfam" id="PF00271">
    <property type="entry name" value="Helicase_C"/>
    <property type="match status" value="1"/>
</dbReference>
<evidence type="ECO:0000313" key="12">
    <source>
        <dbReference type="Proteomes" id="UP000199213"/>
    </source>
</evidence>
<dbReference type="GO" id="GO:0005524">
    <property type="term" value="F:ATP binding"/>
    <property type="evidence" value="ECO:0007669"/>
    <property type="project" value="UniProtKB-KW"/>
</dbReference>
<dbReference type="InterPro" id="IPR047112">
    <property type="entry name" value="RecG/Mfd"/>
</dbReference>
<dbReference type="InterPro" id="IPR012340">
    <property type="entry name" value="NA-bd_OB-fold"/>
</dbReference>
<evidence type="ECO:0000256" key="6">
    <source>
        <dbReference type="ARBA" id="ARBA00023125"/>
    </source>
</evidence>
<dbReference type="InterPro" id="IPR014001">
    <property type="entry name" value="Helicase_ATP-bd"/>
</dbReference>
<protein>
    <submittedName>
        <fullName evidence="11">ATP-dependent DNA helicase RecG</fullName>
    </submittedName>
</protein>
<dbReference type="Proteomes" id="UP000199213">
    <property type="component" value="Unassembled WGS sequence"/>
</dbReference>
<dbReference type="CDD" id="cd04488">
    <property type="entry name" value="RecG_wedge_OBF"/>
    <property type="match status" value="1"/>
</dbReference>
<feature type="region of interest" description="Disordered" evidence="8">
    <location>
        <begin position="510"/>
        <end position="547"/>
    </location>
</feature>
<dbReference type="InterPro" id="IPR001650">
    <property type="entry name" value="Helicase_C-like"/>
</dbReference>
<keyword evidence="12" id="KW-1185">Reference proteome</keyword>
<dbReference type="InterPro" id="IPR011545">
    <property type="entry name" value="DEAD/DEAH_box_helicase_dom"/>
</dbReference>
<dbReference type="Gene3D" id="3.40.50.300">
    <property type="entry name" value="P-loop containing nucleotide triphosphate hydrolases"/>
    <property type="match status" value="2"/>
</dbReference>
<dbReference type="RefSeq" id="WP_092632129.1">
    <property type="nucleotide sequence ID" value="NZ_FNFM01000014.1"/>
</dbReference>
<proteinExistence type="predicted"/>
<dbReference type="SUPFAM" id="SSF52540">
    <property type="entry name" value="P-loop containing nucleoside triphosphate hydrolases"/>
    <property type="match status" value="2"/>
</dbReference>
<gene>
    <name evidence="11" type="ORF">SAMN04487820_11454</name>
</gene>
<evidence type="ECO:0000256" key="4">
    <source>
        <dbReference type="ARBA" id="ARBA00022806"/>
    </source>
</evidence>
<reference evidence="12" key="1">
    <citation type="submission" date="2016-10" db="EMBL/GenBank/DDBJ databases">
        <authorList>
            <person name="Varghese N."/>
            <person name="Submissions S."/>
        </authorList>
    </citation>
    <scope>NUCLEOTIDE SEQUENCE [LARGE SCALE GENOMIC DNA]</scope>
    <source>
        <strain evidence="12">DSM 45460</strain>
    </source>
</reference>
<dbReference type="Gene3D" id="2.40.50.140">
    <property type="entry name" value="Nucleic acid-binding proteins"/>
    <property type="match status" value="1"/>
</dbReference>
<keyword evidence="1" id="KW-0547">Nucleotide-binding</keyword>
<accession>A0A1G9F992</accession>
<keyword evidence="3" id="KW-0378">Hydrolase</keyword>
<dbReference type="NCBIfam" id="NF008167">
    <property type="entry name" value="PRK10917.2-1"/>
    <property type="match status" value="1"/>
</dbReference>
<dbReference type="PROSITE" id="PS51194">
    <property type="entry name" value="HELICASE_CTER"/>
    <property type="match status" value="1"/>
</dbReference>
<dbReference type="Pfam" id="PF17191">
    <property type="entry name" value="RecG_wedge"/>
    <property type="match status" value="1"/>
</dbReference>
<evidence type="ECO:0000256" key="3">
    <source>
        <dbReference type="ARBA" id="ARBA00022801"/>
    </source>
</evidence>
<evidence type="ECO:0000313" key="11">
    <source>
        <dbReference type="EMBL" id="SDK84941.1"/>
    </source>
</evidence>
<dbReference type="GO" id="GO:0003678">
    <property type="term" value="F:DNA helicase activity"/>
    <property type="evidence" value="ECO:0007669"/>
    <property type="project" value="TreeGrafter"/>
</dbReference>
<dbReference type="GO" id="GO:0003677">
    <property type="term" value="F:DNA binding"/>
    <property type="evidence" value="ECO:0007669"/>
    <property type="project" value="UniProtKB-KW"/>
</dbReference>
<sequence length="750" mass="81094">MTGWDTNLDRVLGGRTAKALNSSFGMSTVGDLLRHYPRRYAERGELTAIGGLEIGEHATVLARVERVGKRKMRSRRGTILQARITDGSRSMSCTFFNQAWRERELLPGRRGMFAGKVTAYRNELQLAHPEYQLFTEEGEADAQDAARDFAAALIPVYPAAQGLPSWSLARCVAQVLDGWQGVEDPLPEPLRERVGLLGLNQALHWIHRPDGTKQIDQARHRLKWDEALGVQLSLARSRLRQDARPAPACPPIDGGVRADFDRRLPFALTEGQVEVGEQLAEDLSERHPMNRLVQGEVGSGKTVVALRAMLQVVDSGRQAAMLAPTEVLAAQHARSLRELLGELARAGEFDSPEHATRVTLLTGSLTAGQRKQALLDAASGAAGIVVGTHALIQDQVSFADLGLVVVDEQHRFGVEQRDALRGRAAEQACPHLLVMTATPIPRTVAMTVFGDLRTSALRELPRGRSPISTTVVPAAEKPAWLDRVWQRVTEEVTAGRQVYVVCPRVGDGTAVDSEGSSGAGGESAEGEAAPEPVAERQGGAEGNGSRRSPLAVVELAERLRQGPLRDLRLGVLHGRLAADDKDAVMRRFAAGELDVLVATTVIEVGVDVPNASTMVIMDADRFGMSQLHQLRGRVGRGSAPGLCLLVTEAMPQTPARGRLDAVASTTDGFELARLDLLQRREGDVLGEAQSGTKSALRMLSLVHDEEVIAEAGSEAEAVVRQDPELRSHPGLAGMITELLAEERAEFLEKS</sequence>
<name>A0A1G9F992_ACTMZ</name>
<keyword evidence="2" id="KW-0227">DNA damage</keyword>
<organism evidence="11 12">
    <name type="scientific">Actinopolyspora mzabensis</name>
    <dbReference type="NCBI Taxonomy" id="995066"/>
    <lineage>
        <taxon>Bacteria</taxon>
        <taxon>Bacillati</taxon>
        <taxon>Actinomycetota</taxon>
        <taxon>Actinomycetes</taxon>
        <taxon>Actinopolysporales</taxon>
        <taxon>Actinopolysporaceae</taxon>
        <taxon>Actinopolyspora</taxon>
    </lineage>
</organism>
<dbReference type="InterPro" id="IPR033454">
    <property type="entry name" value="RecG_wedge"/>
</dbReference>
<evidence type="ECO:0000259" key="10">
    <source>
        <dbReference type="PROSITE" id="PS51194"/>
    </source>
</evidence>
<evidence type="ECO:0000256" key="7">
    <source>
        <dbReference type="ARBA" id="ARBA00023204"/>
    </source>
</evidence>
<evidence type="ECO:0000256" key="2">
    <source>
        <dbReference type="ARBA" id="ARBA00022763"/>
    </source>
</evidence>
<keyword evidence="7" id="KW-0234">DNA repair</keyword>
<dbReference type="InterPro" id="IPR027417">
    <property type="entry name" value="P-loop_NTPase"/>
</dbReference>
<feature type="domain" description="Helicase C-terminal" evidence="10">
    <location>
        <begin position="525"/>
        <end position="700"/>
    </location>
</feature>
<keyword evidence="5" id="KW-0067">ATP-binding</keyword>
<dbReference type="SUPFAM" id="SSF50249">
    <property type="entry name" value="Nucleic acid-binding proteins"/>
    <property type="match status" value="1"/>
</dbReference>
<evidence type="ECO:0000259" key="9">
    <source>
        <dbReference type="PROSITE" id="PS51192"/>
    </source>
</evidence>
<keyword evidence="6" id="KW-0238">DNA-binding</keyword>
<dbReference type="SMART" id="SM00490">
    <property type="entry name" value="HELICc"/>
    <property type="match status" value="1"/>
</dbReference>
<keyword evidence="4 11" id="KW-0347">Helicase</keyword>
<dbReference type="GO" id="GO:0006281">
    <property type="term" value="P:DNA repair"/>
    <property type="evidence" value="ECO:0007669"/>
    <property type="project" value="UniProtKB-KW"/>
</dbReference>
<dbReference type="AlphaFoldDB" id="A0A1G9F992"/>